<keyword evidence="2" id="KW-1133">Transmembrane helix</keyword>
<name>A0ABN2W711_9ACTN</name>
<feature type="transmembrane region" description="Helical" evidence="2">
    <location>
        <begin position="130"/>
        <end position="152"/>
    </location>
</feature>
<dbReference type="EMBL" id="BAAAPY010000010">
    <property type="protein sequence ID" value="GAA2082843.1"/>
    <property type="molecule type" value="Genomic_DNA"/>
</dbReference>
<feature type="transmembrane region" description="Helical" evidence="2">
    <location>
        <begin position="35"/>
        <end position="55"/>
    </location>
</feature>
<proteinExistence type="predicted"/>
<feature type="transmembrane region" description="Helical" evidence="2">
    <location>
        <begin position="241"/>
        <end position="258"/>
    </location>
</feature>
<dbReference type="PANTHER" id="PTHR36844:SF1">
    <property type="entry name" value="PROTEASE PRSW"/>
    <property type="match status" value="1"/>
</dbReference>
<feature type="region of interest" description="Disordered" evidence="1">
    <location>
        <begin position="1"/>
        <end position="30"/>
    </location>
</feature>
<evidence type="ECO:0000313" key="4">
    <source>
        <dbReference type="Proteomes" id="UP001501480"/>
    </source>
</evidence>
<dbReference type="PANTHER" id="PTHR36844">
    <property type="entry name" value="PROTEASE PRSW"/>
    <property type="match status" value="1"/>
</dbReference>
<protein>
    <recommendedName>
        <fullName evidence="5">PrsW family intramembrane metalloprotease</fullName>
    </recommendedName>
</protein>
<reference evidence="3 4" key="1">
    <citation type="journal article" date="2019" name="Int. J. Syst. Evol. Microbiol.">
        <title>The Global Catalogue of Microorganisms (GCM) 10K type strain sequencing project: providing services to taxonomists for standard genome sequencing and annotation.</title>
        <authorList>
            <consortium name="The Broad Institute Genomics Platform"/>
            <consortium name="The Broad Institute Genome Sequencing Center for Infectious Disease"/>
            <person name="Wu L."/>
            <person name="Ma J."/>
        </authorList>
    </citation>
    <scope>NUCLEOTIDE SEQUENCE [LARGE SCALE GENOMIC DNA]</scope>
    <source>
        <strain evidence="3 4">JCM 15749</strain>
    </source>
</reference>
<feature type="transmembrane region" description="Helical" evidence="2">
    <location>
        <begin position="67"/>
        <end position="86"/>
    </location>
</feature>
<organism evidence="3 4">
    <name type="scientific">Aeromicrobium halocynthiae</name>
    <dbReference type="NCBI Taxonomy" id="560557"/>
    <lineage>
        <taxon>Bacteria</taxon>
        <taxon>Bacillati</taxon>
        <taxon>Actinomycetota</taxon>
        <taxon>Actinomycetes</taxon>
        <taxon>Propionibacteriales</taxon>
        <taxon>Nocardioidaceae</taxon>
        <taxon>Aeromicrobium</taxon>
    </lineage>
</organism>
<evidence type="ECO:0000256" key="2">
    <source>
        <dbReference type="SAM" id="Phobius"/>
    </source>
</evidence>
<evidence type="ECO:0000313" key="3">
    <source>
        <dbReference type="EMBL" id="GAA2082843.1"/>
    </source>
</evidence>
<sequence>MHRMIAPPTDPPAGPGEIPSRVPRRQERPKQRGRTLLTVGFVVTGVAGLVGGVFLSTQAGDVTGAGLSLGYALIPLPLLWWAYWWLDRYEPEPRRYKLAAFVWGGVVAVAIALAVQISAASLFDLSDEQLASFVAPLSEEPAKGLFLLLTFLRWRRIIDGFVDGLVVAGIVGLGFAFVENIGYYAISYVGTPEVPLSGTDAATTTFIVRGIFSPFAHPLFLSAFGISLGIAVMLRSRVLKVLVGTVGMAVSIALHGLWNASLSYGGGAAFVLVYLVLGMLLLGLAIGAVVVRVGQVRTLERSLSAVAERGWIHPAEIPYLSRFGHRTAARRHAREHHGKVAAKIVTRYQRLATEMAFLHDAIMTGRHKPHGIERTYGLLDEMSELRPALRLPPALTPLAPR</sequence>
<evidence type="ECO:0008006" key="5">
    <source>
        <dbReference type="Google" id="ProtNLM"/>
    </source>
</evidence>
<dbReference type="Pfam" id="PF13367">
    <property type="entry name" value="PrsW-protease"/>
    <property type="match status" value="1"/>
</dbReference>
<feature type="transmembrane region" description="Helical" evidence="2">
    <location>
        <begin position="206"/>
        <end position="234"/>
    </location>
</feature>
<evidence type="ECO:0000256" key="1">
    <source>
        <dbReference type="SAM" id="MobiDB-lite"/>
    </source>
</evidence>
<feature type="transmembrane region" description="Helical" evidence="2">
    <location>
        <begin position="264"/>
        <end position="291"/>
    </location>
</feature>
<dbReference type="Proteomes" id="UP001501480">
    <property type="component" value="Unassembled WGS sequence"/>
</dbReference>
<keyword evidence="2" id="KW-0812">Transmembrane</keyword>
<comment type="caution">
    <text evidence="3">The sequence shown here is derived from an EMBL/GenBank/DDBJ whole genome shotgun (WGS) entry which is preliminary data.</text>
</comment>
<keyword evidence="4" id="KW-1185">Reference proteome</keyword>
<gene>
    <name evidence="3" type="ORF">GCM10009821_24730</name>
</gene>
<accession>A0ABN2W711</accession>
<keyword evidence="2" id="KW-0472">Membrane</keyword>
<feature type="transmembrane region" description="Helical" evidence="2">
    <location>
        <begin position="164"/>
        <end position="186"/>
    </location>
</feature>
<dbReference type="InterPro" id="IPR026898">
    <property type="entry name" value="PrsW"/>
</dbReference>
<feature type="transmembrane region" description="Helical" evidence="2">
    <location>
        <begin position="98"/>
        <end position="118"/>
    </location>
</feature>